<organism evidence="1 2">
    <name type="scientific">Melastoma candidum</name>
    <dbReference type="NCBI Taxonomy" id="119954"/>
    <lineage>
        <taxon>Eukaryota</taxon>
        <taxon>Viridiplantae</taxon>
        <taxon>Streptophyta</taxon>
        <taxon>Embryophyta</taxon>
        <taxon>Tracheophyta</taxon>
        <taxon>Spermatophyta</taxon>
        <taxon>Magnoliopsida</taxon>
        <taxon>eudicotyledons</taxon>
        <taxon>Gunneridae</taxon>
        <taxon>Pentapetalae</taxon>
        <taxon>rosids</taxon>
        <taxon>malvids</taxon>
        <taxon>Myrtales</taxon>
        <taxon>Melastomataceae</taxon>
        <taxon>Melastomatoideae</taxon>
        <taxon>Melastomateae</taxon>
        <taxon>Melastoma</taxon>
    </lineage>
</organism>
<evidence type="ECO:0000313" key="2">
    <source>
        <dbReference type="Proteomes" id="UP001057402"/>
    </source>
</evidence>
<evidence type="ECO:0000313" key="1">
    <source>
        <dbReference type="EMBL" id="KAI4389297.1"/>
    </source>
</evidence>
<accession>A0ACB9SEV8</accession>
<reference evidence="2" key="1">
    <citation type="journal article" date="2023" name="Front. Plant Sci.">
        <title>Chromosomal-level genome assembly of Melastoma candidum provides insights into trichome evolution.</title>
        <authorList>
            <person name="Zhong Y."/>
            <person name="Wu W."/>
            <person name="Sun C."/>
            <person name="Zou P."/>
            <person name="Liu Y."/>
            <person name="Dai S."/>
            <person name="Zhou R."/>
        </authorList>
    </citation>
    <scope>NUCLEOTIDE SEQUENCE [LARGE SCALE GENOMIC DNA]</scope>
</reference>
<name>A0ACB9SEV8_9MYRT</name>
<comment type="caution">
    <text evidence="1">The sequence shown here is derived from an EMBL/GenBank/DDBJ whole genome shotgun (WGS) entry which is preliminary data.</text>
</comment>
<proteinExistence type="predicted"/>
<keyword evidence="2" id="KW-1185">Reference proteome</keyword>
<dbReference type="EMBL" id="CM042880">
    <property type="protein sequence ID" value="KAI4389297.1"/>
    <property type="molecule type" value="Genomic_DNA"/>
</dbReference>
<protein>
    <submittedName>
        <fullName evidence="1">Uncharacterized protein</fullName>
    </submittedName>
</protein>
<sequence length="447" mass="51424">MTMKQLPISYAYDAKHVQSLKKKYLQFAAMAIPLVVIPLFFVLTAPVEQQESRTAVPLSVPNPLEVSPEVENTSSSVDQRREVGLQRIYEPRCNFSVGKWVRHEGEGYYTNSTCSLIPDQLNCFKFGRTDSDFLKWRWRPDGCELPLFDARQFLELVRGKKLAFIGDSLGRNQMHSLQCLLSGVDFPQDNTKDAYFPRWYFPIHDFTMATFWAPALVKVLDSESDIKGRTLTNTMTVELDQPEPSWASEIEDFDYAIVTAGHWLFRHLAYNENGQLKGCSEEDSCEEGRNITALGRFYGIRRAFRTAFETLIRSKNYRGMTFLATYSPQHFENGEWNTGGTCRRTGPFIEGEASLMKYEMQTYSTQVEEFRMAQEAAREKGLKFRLLDTTKMMLMRPDGHPNFNGRSLHRNMSLADCVHWCLPGPIDAWNELLQYYLIEASVDNDAI</sequence>
<dbReference type="Proteomes" id="UP001057402">
    <property type="component" value="Chromosome 1"/>
</dbReference>
<gene>
    <name evidence="1" type="ORF">MLD38_001536</name>
</gene>